<accession>A0A1F5ZJA1</accession>
<dbReference type="Proteomes" id="UP000176923">
    <property type="component" value="Unassembled WGS sequence"/>
</dbReference>
<dbReference type="CDD" id="cd02440">
    <property type="entry name" value="AdoMet_MTases"/>
    <property type="match status" value="1"/>
</dbReference>
<comment type="caution">
    <text evidence="2">The sequence shown here is derived from an EMBL/GenBank/DDBJ whole genome shotgun (WGS) entry which is preliminary data.</text>
</comment>
<evidence type="ECO:0000259" key="1">
    <source>
        <dbReference type="Pfam" id="PF13649"/>
    </source>
</evidence>
<dbReference type="SUPFAM" id="SSF53335">
    <property type="entry name" value="S-adenosyl-L-methionine-dependent methyltransferases"/>
    <property type="match status" value="1"/>
</dbReference>
<evidence type="ECO:0000313" key="3">
    <source>
        <dbReference type="Proteomes" id="UP000176923"/>
    </source>
</evidence>
<protein>
    <recommendedName>
        <fullName evidence="1">Methyltransferase domain-containing protein</fullName>
    </recommendedName>
</protein>
<dbReference type="AlphaFoldDB" id="A0A1F5ZJA1"/>
<dbReference type="InterPro" id="IPR041698">
    <property type="entry name" value="Methyltransf_25"/>
</dbReference>
<evidence type="ECO:0000313" key="2">
    <source>
        <dbReference type="EMBL" id="OGG12558.1"/>
    </source>
</evidence>
<dbReference type="Pfam" id="PF13649">
    <property type="entry name" value="Methyltransf_25"/>
    <property type="match status" value="1"/>
</dbReference>
<dbReference type="EMBL" id="MFJL01000044">
    <property type="protein sequence ID" value="OGG12558.1"/>
    <property type="molecule type" value="Genomic_DNA"/>
</dbReference>
<reference evidence="2 3" key="1">
    <citation type="journal article" date="2016" name="Nat. Commun.">
        <title>Thousands of microbial genomes shed light on interconnected biogeochemical processes in an aquifer system.</title>
        <authorList>
            <person name="Anantharaman K."/>
            <person name="Brown C.T."/>
            <person name="Hug L.A."/>
            <person name="Sharon I."/>
            <person name="Castelle C.J."/>
            <person name="Probst A.J."/>
            <person name="Thomas B.C."/>
            <person name="Singh A."/>
            <person name="Wilkins M.J."/>
            <person name="Karaoz U."/>
            <person name="Brodie E.L."/>
            <person name="Williams K.H."/>
            <person name="Hubbard S.S."/>
            <person name="Banfield J.F."/>
        </authorList>
    </citation>
    <scope>NUCLEOTIDE SEQUENCE [LARGE SCALE GENOMIC DNA]</scope>
</reference>
<organism evidence="2 3">
    <name type="scientific">Candidatus Gottesmanbacteria bacterium RIFCSPHIGHO2_02_FULL_39_11</name>
    <dbReference type="NCBI Taxonomy" id="1798382"/>
    <lineage>
        <taxon>Bacteria</taxon>
        <taxon>Candidatus Gottesmaniibacteriota</taxon>
    </lineage>
</organism>
<dbReference type="Gene3D" id="3.40.50.150">
    <property type="entry name" value="Vaccinia Virus protein VP39"/>
    <property type="match status" value="1"/>
</dbReference>
<gene>
    <name evidence="2" type="ORF">A3D77_04420</name>
</gene>
<feature type="domain" description="Methyltransferase" evidence="1">
    <location>
        <begin position="63"/>
        <end position="148"/>
    </location>
</feature>
<sequence>MSSQQKYWDNKIKIWSDSSYRRRNGQFNLIEYIAGFFRGPINGRLLIAYKFLCPLVKDKILADFGCGTGEFCFRILRCKPQRIIGMDISSVAVKEASRKAASQGISKNLFFIQKDIAKSNLPYFNYAVGLGFIDYLSEEELKLLFKKLKGKKFFFSFPEKKLSLINFFHLIYLKLQNCPGAYKYSKEEFKRIIPADMPYHFYEEDRMQFLTNL</sequence>
<dbReference type="STRING" id="1798382.A3D77_04420"/>
<name>A0A1F5ZJA1_9BACT</name>
<dbReference type="InterPro" id="IPR029063">
    <property type="entry name" value="SAM-dependent_MTases_sf"/>
</dbReference>
<proteinExistence type="predicted"/>